<dbReference type="EMBL" id="VBPB01000021">
    <property type="protein sequence ID" value="TMQ74018.1"/>
    <property type="molecule type" value="Genomic_DNA"/>
</dbReference>
<organism evidence="2 3">
    <name type="scientific">Eiseniibacteriota bacterium</name>
    <dbReference type="NCBI Taxonomy" id="2212470"/>
    <lineage>
        <taxon>Bacteria</taxon>
        <taxon>Candidatus Eiseniibacteriota</taxon>
    </lineage>
</organism>
<sequence>MFRDWRSGAWPIGGRPRRLGIHCRPMTSKSRISFELGGRQPGRAGRQGPSLMHRPIRLGFAAVAAMVVVGPALGLHTLAAAGPCPSHVIEPALPNTGTSTYDWPVQTFYAADTLILSVTVWRRAGAEHTYDGGAVLRLLNTYASGVPDIDSVLFTSPALVVHGSSTEPVPLVFEFNPPLRLPHPGEYAFQCRPAGLYVDLLAWSWDLPPYGGGYWGGVLWTTGRCCYPLCSYPHDDLIFRIEFVQGWTLGQASLERADAQPCRVDISWMSGSGVTSATILRRTASTNWDSVGTVLADGAGRLAFVDTTVVPGMRYAYSLRVNDCSSYGENCVDVPGGLGLAPVSATPVAGQLRLTWSAAVGRTFTATVWRRDTGGWHVVGSAAPDGSGQVVFDDAHVRGGDDYDYRLGVNLCDREVYLGQLSGVRMPCGADLPALAVQRRPCALLLRWSTPDSSRHSVNLYRRAAGSDAWSLLGSVTSDSLGHSVYEDQPLLPNGRYTYRLGATTTYCNEAFSDQLSIAVPGPQVTGGTARAYLDHVSVSWSVGGPKDAVLKVYRTPGDTGWQPMAQVEPDDFGQVRYEDTDLSSTAPHPGYGYRLGITQCGQEAFYGTVWTDLPYALALRGVRPNPTDGDLTLQFSLPDAAPAKVEVMDLAGRRVLARDVGELGAGEHAVNLTAERRLPSGVYVIRLTRAGQARTTRAVIVRQRPGYPPYR</sequence>
<accession>A0A538UDN3</accession>
<dbReference type="Gene3D" id="2.60.40.10">
    <property type="entry name" value="Immunoglobulins"/>
    <property type="match status" value="1"/>
</dbReference>
<dbReference type="InterPro" id="IPR013783">
    <property type="entry name" value="Ig-like_fold"/>
</dbReference>
<name>A0A538UDN3_UNCEI</name>
<feature type="transmembrane region" description="Helical" evidence="1">
    <location>
        <begin position="56"/>
        <end position="79"/>
    </location>
</feature>
<reference evidence="2 3" key="1">
    <citation type="journal article" date="2019" name="Nat. Microbiol.">
        <title>Mediterranean grassland soil C-N compound turnover is dependent on rainfall and depth, and is mediated by genomically divergent microorganisms.</title>
        <authorList>
            <person name="Diamond S."/>
            <person name="Andeer P.F."/>
            <person name="Li Z."/>
            <person name="Crits-Christoph A."/>
            <person name="Burstein D."/>
            <person name="Anantharaman K."/>
            <person name="Lane K.R."/>
            <person name="Thomas B.C."/>
            <person name="Pan C."/>
            <person name="Northen T.R."/>
            <person name="Banfield J.F."/>
        </authorList>
    </citation>
    <scope>NUCLEOTIDE SEQUENCE [LARGE SCALE GENOMIC DNA]</scope>
    <source>
        <strain evidence="2">WS_11</strain>
    </source>
</reference>
<evidence type="ECO:0000313" key="3">
    <source>
        <dbReference type="Proteomes" id="UP000319771"/>
    </source>
</evidence>
<comment type="caution">
    <text evidence="2">The sequence shown here is derived from an EMBL/GenBank/DDBJ whole genome shotgun (WGS) entry which is preliminary data.</text>
</comment>
<dbReference type="Proteomes" id="UP000319771">
    <property type="component" value="Unassembled WGS sequence"/>
</dbReference>
<dbReference type="NCBIfam" id="TIGR04183">
    <property type="entry name" value="Por_Secre_tail"/>
    <property type="match status" value="1"/>
</dbReference>
<keyword evidence="1" id="KW-0812">Transmembrane</keyword>
<dbReference type="AlphaFoldDB" id="A0A538UDN3"/>
<keyword evidence="1" id="KW-0472">Membrane</keyword>
<evidence type="ECO:0000256" key="1">
    <source>
        <dbReference type="SAM" id="Phobius"/>
    </source>
</evidence>
<proteinExistence type="predicted"/>
<dbReference type="InterPro" id="IPR026444">
    <property type="entry name" value="Secre_tail"/>
</dbReference>
<gene>
    <name evidence="2" type="ORF">E6K81_01650</name>
</gene>
<keyword evidence="1" id="KW-1133">Transmembrane helix</keyword>
<protein>
    <submittedName>
        <fullName evidence="2">T9SS type A sorting domain-containing protein</fullName>
    </submittedName>
</protein>
<evidence type="ECO:0000313" key="2">
    <source>
        <dbReference type="EMBL" id="TMQ74018.1"/>
    </source>
</evidence>